<accession>A0A915KHR0</accession>
<dbReference type="Proteomes" id="UP000887565">
    <property type="component" value="Unplaced"/>
</dbReference>
<dbReference type="AlphaFoldDB" id="A0A915KHR0"/>
<organism evidence="1 2">
    <name type="scientific">Romanomermis culicivorax</name>
    <name type="common">Nematode worm</name>
    <dbReference type="NCBI Taxonomy" id="13658"/>
    <lineage>
        <taxon>Eukaryota</taxon>
        <taxon>Metazoa</taxon>
        <taxon>Ecdysozoa</taxon>
        <taxon>Nematoda</taxon>
        <taxon>Enoplea</taxon>
        <taxon>Dorylaimia</taxon>
        <taxon>Mermithida</taxon>
        <taxon>Mermithoidea</taxon>
        <taxon>Mermithidae</taxon>
        <taxon>Romanomermis</taxon>
    </lineage>
</organism>
<keyword evidence="1" id="KW-1185">Reference proteome</keyword>
<reference evidence="2" key="1">
    <citation type="submission" date="2022-11" db="UniProtKB">
        <authorList>
            <consortium name="WormBaseParasite"/>
        </authorList>
    </citation>
    <scope>IDENTIFICATION</scope>
</reference>
<proteinExistence type="predicted"/>
<evidence type="ECO:0000313" key="2">
    <source>
        <dbReference type="WBParaSite" id="nRc.2.0.1.t37531-RA"/>
    </source>
</evidence>
<name>A0A915KHR0_ROMCU</name>
<evidence type="ECO:0000313" key="1">
    <source>
        <dbReference type="Proteomes" id="UP000887565"/>
    </source>
</evidence>
<sequence>MCVANGRRPKLSPNVKEKFSSSFDHALNVKANSESNFWGPGINELNNRYQAKQIALFSKHMLASNKPFTSKFSKFRLERRARSPGAPLADAKHRKTSTGILQIPKVMKVRVSRPKPTTTFQMYMSENVQKNSKSPLELIIFKHFFGKTSLRRTLSTLDKSTSLESIDGIFNQ</sequence>
<protein>
    <submittedName>
        <fullName evidence="2">Uncharacterized protein</fullName>
    </submittedName>
</protein>
<dbReference type="WBParaSite" id="nRc.2.0.1.t37531-RA">
    <property type="protein sequence ID" value="nRc.2.0.1.t37531-RA"/>
    <property type="gene ID" value="nRc.2.0.1.g37531"/>
</dbReference>